<evidence type="ECO:0000313" key="3">
    <source>
        <dbReference type="Proteomes" id="UP001185659"/>
    </source>
</evidence>
<gene>
    <name evidence="2" type="ORF">R2G56_17615</name>
</gene>
<evidence type="ECO:0000313" key="2">
    <source>
        <dbReference type="EMBL" id="MDV6228117.1"/>
    </source>
</evidence>
<protein>
    <submittedName>
        <fullName evidence="2">Uncharacterized protein</fullName>
    </submittedName>
</protein>
<keyword evidence="1" id="KW-1133">Transmembrane helix</keyword>
<keyword evidence="1" id="KW-0812">Transmembrane</keyword>
<sequence length="65" mass="7368">MIEIIAIAVICWGVLFSFFWVVNTAFFCPRYSNAQAAIHIAEAVGLCVIIIFLLDFFIARVSQRK</sequence>
<keyword evidence="3" id="KW-1185">Reference proteome</keyword>
<proteinExistence type="predicted"/>
<accession>A0ABU4APE2</accession>
<keyword evidence="1" id="KW-0472">Membrane</keyword>
<evidence type="ECO:0000256" key="1">
    <source>
        <dbReference type="SAM" id="Phobius"/>
    </source>
</evidence>
<dbReference type="RefSeq" id="WP_206554305.1">
    <property type="nucleotide sequence ID" value="NZ_JAWLIP010000008.1"/>
</dbReference>
<organism evidence="2 3">
    <name type="scientific">Nitratireductor aquimarinus</name>
    <dbReference type="NCBI Taxonomy" id="889300"/>
    <lineage>
        <taxon>Bacteria</taxon>
        <taxon>Pseudomonadati</taxon>
        <taxon>Pseudomonadota</taxon>
        <taxon>Alphaproteobacteria</taxon>
        <taxon>Hyphomicrobiales</taxon>
        <taxon>Phyllobacteriaceae</taxon>
        <taxon>Nitratireductor</taxon>
    </lineage>
</organism>
<dbReference type="Proteomes" id="UP001185659">
    <property type="component" value="Unassembled WGS sequence"/>
</dbReference>
<feature type="transmembrane region" description="Helical" evidence="1">
    <location>
        <begin position="34"/>
        <end position="58"/>
    </location>
</feature>
<name>A0ABU4APE2_9HYPH</name>
<comment type="caution">
    <text evidence="2">The sequence shown here is derived from an EMBL/GenBank/DDBJ whole genome shotgun (WGS) entry which is preliminary data.</text>
</comment>
<dbReference type="EMBL" id="JAWLIP010000008">
    <property type="protein sequence ID" value="MDV6228117.1"/>
    <property type="molecule type" value="Genomic_DNA"/>
</dbReference>
<reference evidence="2 3" key="1">
    <citation type="submission" date="2023-10" db="EMBL/GenBank/DDBJ databases">
        <authorList>
            <person name="Venkata Ramana C."/>
            <person name="Sasikala C."/>
            <person name="Dhurka M."/>
        </authorList>
    </citation>
    <scope>NUCLEOTIDE SEQUENCE [LARGE SCALE GENOMIC DNA]</scope>
    <source>
        <strain evidence="2 3">KCTC 32151</strain>
    </source>
</reference>